<evidence type="ECO:0000313" key="8">
    <source>
        <dbReference type="Proteomes" id="UP000672039"/>
    </source>
</evidence>
<proteinExistence type="predicted"/>
<gene>
    <name evidence="7" type="ORF">J9253_20505</name>
</gene>
<feature type="transmembrane region" description="Helical" evidence="5">
    <location>
        <begin position="104"/>
        <end position="123"/>
    </location>
</feature>
<keyword evidence="4 5" id="KW-0472">Membrane</keyword>
<evidence type="ECO:0000256" key="2">
    <source>
        <dbReference type="ARBA" id="ARBA00022692"/>
    </source>
</evidence>
<comment type="subcellular location">
    <subcellularLocation>
        <location evidence="1">Membrane</location>
        <topology evidence="1">Multi-pass membrane protein</topology>
    </subcellularLocation>
</comment>
<keyword evidence="8" id="KW-1185">Reference proteome</keyword>
<dbReference type="InterPro" id="IPR006977">
    <property type="entry name" value="Yip1_dom"/>
</dbReference>
<feature type="transmembrane region" description="Helical" evidence="5">
    <location>
        <begin position="129"/>
        <end position="149"/>
    </location>
</feature>
<sequence>MKLNTLLYLPFSTHEGWLEIERIHPRLLKLFAFIVLPLSLLPPLMVYYAGTHYPEAFLPQGLAKDWAAVAAAFFLTEVFTLLVMGWLIKQVAETNTLRIDYHDAYLLASISPIPLWLSSLALFVPSLSFNVVVSLAAIGLSCSIIYHGIEGLGHTGEDMAAANVVQTVIGIGLIAWALMLVLVIMM</sequence>
<keyword evidence="2 5" id="KW-0812">Transmembrane</keyword>
<evidence type="ECO:0000259" key="6">
    <source>
        <dbReference type="Pfam" id="PF04893"/>
    </source>
</evidence>
<evidence type="ECO:0000313" key="7">
    <source>
        <dbReference type="EMBL" id="QTR46320.1"/>
    </source>
</evidence>
<evidence type="ECO:0000256" key="4">
    <source>
        <dbReference type="ARBA" id="ARBA00023136"/>
    </source>
</evidence>
<evidence type="ECO:0000256" key="1">
    <source>
        <dbReference type="ARBA" id="ARBA00004141"/>
    </source>
</evidence>
<evidence type="ECO:0000256" key="3">
    <source>
        <dbReference type="ARBA" id="ARBA00022989"/>
    </source>
</evidence>
<dbReference type="Proteomes" id="UP000672039">
    <property type="component" value="Chromosome"/>
</dbReference>
<reference evidence="7 8" key="1">
    <citation type="submission" date="2021-04" db="EMBL/GenBank/DDBJ databases">
        <title>Genomics, taxonomy and metabolism of representatives of sulfur bacteria of the genus Thiothrix: Thiothrix fructosivorans QT, Thiothrix unzii A1T and three new species, Thiothrix subterranea sp. nov., Thiothrix litoralis sp. nov. and 'Candidatus Thiothrix anitrata' sp. nov.</title>
        <authorList>
            <person name="Ravin N.V."/>
            <person name="Smolyakov D."/>
            <person name="Rudenko T.S."/>
            <person name="Mardanov A.V."/>
            <person name="Beletsky A.V."/>
            <person name="Markov N.D."/>
            <person name="Fomenkov A.I."/>
            <person name="Roberts R.J."/>
            <person name="Karnachuk O.V."/>
            <person name="Novikov A."/>
            <person name="Grabovich M.Y."/>
        </authorList>
    </citation>
    <scope>NUCLEOTIDE SEQUENCE [LARGE SCALE GENOMIC DNA]</scope>
    <source>
        <strain evidence="7 8">AS</strain>
    </source>
</reference>
<feature type="domain" description="Yip1" evidence="6">
    <location>
        <begin position="14"/>
        <end position="179"/>
    </location>
</feature>
<feature type="transmembrane region" description="Helical" evidence="5">
    <location>
        <begin position="161"/>
        <end position="185"/>
    </location>
</feature>
<dbReference type="Pfam" id="PF04893">
    <property type="entry name" value="Yip1"/>
    <property type="match status" value="1"/>
</dbReference>
<protein>
    <submittedName>
        <fullName evidence="7">DUF1282 family protein</fullName>
    </submittedName>
</protein>
<organism evidence="7 8">
    <name type="scientific">Thiothrix litoralis</name>
    <dbReference type="NCBI Taxonomy" id="2891210"/>
    <lineage>
        <taxon>Bacteria</taxon>
        <taxon>Pseudomonadati</taxon>
        <taxon>Pseudomonadota</taxon>
        <taxon>Gammaproteobacteria</taxon>
        <taxon>Thiotrichales</taxon>
        <taxon>Thiotrichaceae</taxon>
        <taxon>Thiothrix</taxon>
    </lineage>
</organism>
<feature type="transmembrane region" description="Helical" evidence="5">
    <location>
        <begin position="66"/>
        <end position="88"/>
    </location>
</feature>
<feature type="transmembrane region" description="Helical" evidence="5">
    <location>
        <begin position="27"/>
        <end position="46"/>
    </location>
</feature>
<keyword evidence="3 5" id="KW-1133">Transmembrane helix</keyword>
<dbReference type="RefSeq" id="WP_210222659.1">
    <property type="nucleotide sequence ID" value="NZ_CP072801.1"/>
</dbReference>
<name>A0ABX7WZI3_9GAMM</name>
<dbReference type="EMBL" id="CP072801">
    <property type="protein sequence ID" value="QTR46320.1"/>
    <property type="molecule type" value="Genomic_DNA"/>
</dbReference>
<evidence type="ECO:0000256" key="5">
    <source>
        <dbReference type="SAM" id="Phobius"/>
    </source>
</evidence>
<accession>A0ABX7WZI3</accession>